<proteinExistence type="inferred from homology"/>
<name>A0AAV8VWM2_9CUCU</name>
<evidence type="ECO:0000256" key="2">
    <source>
        <dbReference type="ARBA" id="ARBA00006285"/>
    </source>
</evidence>
<dbReference type="PANTHER" id="PTHR21040">
    <property type="entry name" value="BCDNA.GH04120"/>
    <property type="match status" value="1"/>
</dbReference>
<keyword evidence="4" id="KW-0378">Hydrolase</keyword>
<accession>A0AAV8VWM2</accession>
<keyword evidence="5" id="KW-0812">Transmembrane</keyword>
<dbReference type="CDD" id="cd06565">
    <property type="entry name" value="GH20_GcnA-like"/>
    <property type="match status" value="1"/>
</dbReference>
<dbReference type="InterPro" id="IPR038901">
    <property type="entry name" value="HEXDC-like"/>
</dbReference>
<reference evidence="7 8" key="1">
    <citation type="journal article" date="2023" name="Insect Mol. Biol.">
        <title>Genome sequencing provides insights into the evolution of gene families encoding plant cell wall-degrading enzymes in longhorned beetles.</title>
        <authorList>
            <person name="Shin N.R."/>
            <person name="Okamura Y."/>
            <person name="Kirsch R."/>
            <person name="Pauchet Y."/>
        </authorList>
    </citation>
    <scope>NUCLEOTIDE SEQUENCE [LARGE SCALE GENOMIC DNA]</scope>
    <source>
        <strain evidence="7">EAD_L_NR</strain>
    </source>
</reference>
<keyword evidence="8" id="KW-1185">Reference proteome</keyword>
<dbReference type="GO" id="GO:0005975">
    <property type="term" value="P:carbohydrate metabolic process"/>
    <property type="evidence" value="ECO:0007669"/>
    <property type="project" value="InterPro"/>
</dbReference>
<comment type="similarity">
    <text evidence="2">Belongs to the glycosyl hydrolase 20 family.</text>
</comment>
<dbReference type="PANTHER" id="PTHR21040:SF8">
    <property type="entry name" value="BCDNA.GH04120"/>
    <property type="match status" value="1"/>
</dbReference>
<organism evidence="7 8">
    <name type="scientific">Exocentrus adspersus</name>
    <dbReference type="NCBI Taxonomy" id="1586481"/>
    <lineage>
        <taxon>Eukaryota</taxon>
        <taxon>Metazoa</taxon>
        <taxon>Ecdysozoa</taxon>
        <taxon>Arthropoda</taxon>
        <taxon>Hexapoda</taxon>
        <taxon>Insecta</taxon>
        <taxon>Pterygota</taxon>
        <taxon>Neoptera</taxon>
        <taxon>Endopterygota</taxon>
        <taxon>Coleoptera</taxon>
        <taxon>Polyphaga</taxon>
        <taxon>Cucujiformia</taxon>
        <taxon>Chrysomeloidea</taxon>
        <taxon>Cerambycidae</taxon>
        <taxon>Lamiinae</taxon>
        <taxon>Acanthocinini</taxon>
        <taxon>Exocentrus</taxon>
    </lineage>
</organism>
<keyword evidence="5" id="KW-0472">Membrane</keyword>
<dbReference type="InterPro" id="IPR015883">
    <property type="entry name" value="Glyco_hydro_20_cat"/>
</dbReference>
<dbReference type="Pfam" id="PF00728">
    <property type="entry name" value="Glyco_hydro_20"/>
    <property type="match status" value="1"/>
</dbReference>
<evidence type="ECO:0000313" key="7">
    <source>
        <dbReference type="EMBL" id="KAJ8918610.1"/>
    </source>
</evidence>
<dbReference type="EMBL" id="JANEYG010000024">
    <property type="protein sequence ID" value="KAJ8918610.1"/>
    <property type="molecule type" value="Genomic_DNA"/>
</dbReference>
<gene>
    <name evidence="7" type="ORF">NQ315_013116</name>
</gene>
<dbReference type="InterPro" id="IPR017853">
    <property type="entry name" value="GH"/>
</dbReference>
<dbReference type="AlphaFoldDB" id="A0AAV8VWM2"/>
<comment type="catalytic activity">
    <reaction evidence="1">
        <text>Hydrolysis of terminal non-reducing N-acetyl-D-hexosamine residues in N-acetyl-beta-D-hexosaminides.</text>
        <dbReference type="EC" id="3.2.1.52"/>
    </reaction>
</comment>
<dbReference type="Gene3D" id="3.20.20.80">
    <property type="entry name" value="Glycosidases"/>
    <property type="match status" value="1"/>
</dbReference>
<evidence type="ECO:0000256" key="4">
    <source>
        <dbReference type="ARBA" id="ARBA00022801"/>
    </source>
</evidence>
<evidence type="ECO:0000313" key="8">
    <source>
        <dbReference type="Proteomes" id="UP001159042"/>
    </source>
</evidence>
<dbReference type="Proteomes" id="UP001159042">
    <property type="component" value="Unassembled WGS sequence"/>
</dbReference>
<evidence type="ECO:0000259" key="6">
    <source>
        <dbReference type="Pfam" id="PF00728"/>
    </source>
</evidence>
<dbReference type="GO" id="GO:0004563">
    <property type="term" value="F:beta-N-acetylhexosaminidase activity"/>
    <property type="evidence" value="ECO:0007669"/>
    <property type="project" value="UniProtKB-EC"/>
</dbReference>
<protein>
    <recommendedName>
        <fullName evidence="3">beta-N-acetylhexosaminidase</fullName>
        <ecNumber evidence="3">3.2.1.52</ecNumber>
    </recommendedName>
</protein>
<feature type="transmembrane region" description="Helical" evidence="5">
    <location>
        <begin position="20"/>
        <end position="39"/>
    </location>
</feature>
<evidence type="ECO:0000256" key="1">
    <source>
        <dbReference type="ARBA" id="ARBA00001231"/>
    </source>
</evidence>
<dbReference type="EC" id="3.2.1.52" evidence="3"/>
<evidence type="ECO:0000256" key="5">
    <source>
        <dbReference type="SAM" id="Phobius"/>
    </source>
</evidence>
<keyword evidence="5" id="KW-1133">Transmembrane helix</keyword>
<comment type="caution">
    <text evidence="7">The sequence shown here is derived from an EMBL/GenBank/DDBJ whole genome shotgun (WGS) entry which is preliminary data.</text>
</comment>
<evidence type="ECO:0000256" key="3">
    <source>
        <dbReference type="ARBA" id="ARBA00012663"/>
    </source>
</evidence>
<dbReference type="SUPFAM" id="SSF51445">
    <property type="entry name" value="(Trans)glycosidases"/>
    <property type="match status" value="1"/>
</dbReference>
<sequence length="634" mass="73044">MHFNYPQRFCVAAYRKKTTLLVVSGLSVLILFGLEYSRLEENKISELMKEERDAQVVADALMKSINVKFIETAKRINKDQDVATKIVTELDEERLSKLEQPSRDEIARRRAAETVDNNQFEILETEQQLGIPYVNLDPKNPYIPKKRIVHLDLKGAPPILSYFRKLFPLIKVMGATGVLLEYEDMFPFSGALKNISAKNAFTAYDVSEILKLAEESKLEVIPLVQTFGHVEFALKHSEFSHLREVPGSPQALCPSRASSLNFIREVMDLHPNTKYLHIGCDEVFQMGECDVCRLEMHENLFLKHVKTVADIVHARYPHVRVIVWDDMLRHISQQAMLEINIGNLVEPMVWVYAEDIYRFVQPTVWDKYADVFKTAWTASAFKGAFGETLYVPNAKRHLENNLRWLDVMATQASAFKQGLMGIVITGWQRYDHFSVLCELLPASIPSLALNLITVTYGYFNSSLKEKFLSALSCPMQNMAYGSPFISLDADPFLWDKLSRCMFPGNSFFRLTNRLHNLETEAREYLDITKRQKGWMTSYNVRHNYSLPLRVDELTSDLPRIYHGMVMIARSAVDAMVDVFDNYTISEWIEQRIYPYIIELEQIQNQSIALKSVNHWPARPLPPLRDLQRLGVTLN</sequence>
<feature type="domain" description="Glycoside hydrolase family 20 catalytic" evidence="6">
    <location>
        <begin position="196"/>
        <end position="333"/>
    </location>
</feature>